<gene>
    <name evidence="2" type="ORF">F8M49_03335</name>
</gene>
<reference evidence="2 3" key="1">
    <citation type="submission" date="2019-10" db="EMBL/GenBank/DDBJ databases">
        <title>Draft Genome Assembly of Rhodococcus zopfii DSM44189.</title>
        <authorList>
            <person name="Sutton J.M."/>
            <person name="Akob D.M."/>
            <person name="Bushman T.J."/>
        </authorList>
    </citation>
    <scope>NUCLEOTIDE SEQUENCE [LARGE SCALE GENOMIC DNA]</scope>
    <source>
        <strain evidence="2 3">DSM 44189</strain>
    </source>
</reference>
<feature type="transmembrane region" description="Helical" evidence="1">
    <location>
        <begin position="97"/>
        <end position="115"/>
    </location>
</feature>
<dbReference type="EMBL" id="WBMO01000001">
    <property type="protein sequence ID" value="MDV2474697.1"/>
    <property type="molecule type" value="Genomic_DNA"/>
</dbReference>
<sequence>MDVAIKIFLILHFIGLAGIIGSWLAVMRDPRVVTGMLHGAILQLVTGVALVGLREAQDVVELNHMKIGIKLLVAVVILVLAIVGLKKEKQNPGSTGALAHTIGGLGILNVIIAVLW</sequence>
<dbReference type="RefSeq" id="WP_072813985.1">
    <property type="nucleotide sequence ID" value="NZ_JAHWLX010000006.1"/>
</dbReference>
<evidence type="ECO:0000313" key="3">
    <source>
        <dbReference type="Proteomes" id="UP001275440"/>
    </source>
</evidence>
<evidence type="ECO:0008006" key="4">
    <source>
        <dbReference type="Google" id="ProtNLM"/>
    </source>
</evidence>
<keyword evidence="1" id="KW-1133">Transmembrane helix</keyword>
<keyword evidence="1" id="KW-0812">Transmembrane</keyword>
<name>A0ABU3WLQ4_9NOCA</name>
<comment type="caution">
    <text evidence="2">The sequence shown here is derived from an EMBL/GenBank/DDBJ whole genome shotgun (WGS) entry which is preliminary data.</text>
</comment>
<keyword evidence="1" id="KW-0472">Membrane</keyword>
<evidence type="ECO:0000313" key="2">
    <source>
        <dbReference type="EMBL" id="MDV2474697.1"/>
    </source>
</evidence>
<keyword evidence="3" id="KW-1185">Reference proteome</keyword>
<feature type="transmembrane region" description="Helical" evidence="1">
    <location>
        <begin position="7"/>
        <end position="26"/>
    </location>
</feature>
<evidence type="ECO:0000256" key="1">
    <source>
        <dbReference type="SAM" id="Phobius"/>
    </source>
</evidence>
<protein>
    <recommendedName>
        <fullName evidence="4">Integral membrane protein</fullName>
    </recommendedName>
</protein>
<feature type="transmembrane region" description="Helical" evidence="1">
    <location>
        <begin position="32"/>
        <end position="53"/>
    </location>
</feature>
<organism evidence="2 3">
    <name type="scientific">Rhodococcus zopfii</name>
    <dbReference type="NCBI Taxonomy" id="43772"/>
    <lineage>
        <taxon>Bacteria</taxon>
        <taxon>Bacillati</taxon>
        <taxon>Actinomycetota</taxon>
        <taxon>Actinomycetes</taxon>
        <taxon>Mycobacteriales</taxon>
        <taxon>Nocardiaceae</taxon>
        <taxon>Rhodococcus</taxon>
    </lineage>
</organism>
<feature type="transmembrane region" description="Helical" evidence="1">
    <location>
        <begin position="65"/>
        <end position="85"/>
    </location>
</feature>
<dbReference type="Proteomes" id="UP001275440">
    <property type="component" value="Unassembled WGS sequence"/>
</dbReference>
<accession>A0ABU3WLQ4</accession>
<proteinExistence type="predicted"/>